<dbReference type="Pfam" id="PF00347">
    <property type="entry name" value="Ribosomal_L6"/>
    <property type="match status" value="2"/>
</dbReference>
<accession>A0A0S1SMI7</accession>
<feature type="domain" description="Large ribosomal subunit protein uL6 alpha-beta" evidence="9">
    <location>
        <begin position="12"/>
        <end position="82"/>
    </location>
</feature>
<dbReference type="InterPro" id="IPR000702">
    <property type="entry name" value="Ribosomal_uL6-like"/>
</dbReference>
<keyword evidence="4 6" id="KW-0689">Ribosomal protein</keyword>
<evidence type="ECO:0000256" key="2">
    <source>
        <dbReference type="ARBA" id="ARBA00022730"/>
    </source>
</evidence>
<dbReference type="Gene3D" id="3.90.930.12">
    <property type="entry name" value="Ribosomal protein L6, alpha-beta domain"/>
    <property type="match status" value="2"/>
</dbReference>
<dbReference type="SUPFAM" id="SSF56053">
    <property type="entry name" value="Ribosomal protein L6"/>
    <property type="match status" value="2"/>
</dbReference>
<dbReference type="PANTHER" id="PTHR11655">
    <property type="entry name" value="60S/50S RIBOSOMAL PROTEIN L6/L9"/>
    <property type="match status" value="1"/>
</dbReference>
<keyword evidence="5 6" id="KW-0687">Ribonucleoprotein</keyword>
<dbReference type="PATRIC" id="fig|1735161.3.peg.21"/>
<evidence type="ECO:0000256" key="1">
    <source>
        <dbReference type="ARBA" id="ARBA00009356"/>
    </source>
</evidence>
<dbReference type="InterPro" id="IPR019906">
    <property type="entry name" value="Ribosomal_uL6_bac-type"/>
</dbReference>
<dbReference type="AlphaFoldDB" id="A0A0S1SHM7"/>
<dbReference type="HAMAP" id="MF_01365_B">
    <property type="entry name" value="Ribosomal_uL6_B"/>
    <property type="match status" value="1"/>
</dbReference>
<dbReference type="PIRSF" id="PIRSF002162">
    <property type="entry name" value="Ribosomal_L6"/>
    <property type="match status" value="1"/>
</dbReference>
<comment type="similarity">
    <text evidence="1 6 7">Belongs to the universal ribosomal protein uL6 family.</text>
</comment>
<dbReference type="STRING" id="1735162.PeribacterB2_0021"/>
<dbReference type="InterPro" id="IPR002358">
    <property type="entry name" value="Ribosomal_uL6_CS"/>
</dbReference>
<comment type="subunit">
    <text evidence="6">Part of the 50S ribosomal subunit.</text>
</comment>
<reference evidence="10 11" key="2">
    <citation type="journal article" date="2016" name="PeerJ">
        <title>Analysis of five complete genome sequences for members of the class Peribacteria in the recently recognized Peregrinibacteria bacterial phylum.</title>
        <authorList>
            <person name="Anantharaman K."/>
            <person name="Brown C.T."/>
            <person name="Burstein D."/>
            <person name="Castelle C.J."/>
            <person name="Probst A.J."/>
            <person name="Thomas B.C."/>
            <person name="Williams K.H."/>
            <person name="Banfield J.F."/>
        </authorList>
    </citation>
    <scope>NUCLEOTIDE SEQUENCE [LARGE SCALE GENOMIC DNA]</scope>
    <source>
        <strain evidence="10">RIFOXYD1_FULL_PER-ii_59_16</strain>
    </source>
</reference>
<dbReference type="FunFam" id="3.90.930.12:FF:000002">
    <property type="entry name" value="50S ribosomal protein L6"/>
    <property type="match status" value="1"/>
</dbReference>
<dbReference type="PRINTS" id="PR00059">
    <property type="entry name" value="RIBOSOMALL6"/>
</dbReference>
<dbReference type="KEGG" id="prf:PeribacterA2_0021"/>
<dbReference type="NCBIfam" id="TIGR03654">
    <property type="entry name" value="L6_bact"/>
    <property type="match status" value="1"/>
</dbReference>
<keyword evidence="2 6" id="KW-0699">rRNA-binding</keyword>
<evidence type="ECO:0000256" key="3">
    <source>
        <dbReference type="ARBA" id="ARBA00022884"/>
    </source>
</evidence>
<evidence type="ECO:0000256" key="6">
    <source>
        <dbReference type="HAMAP-Rule" id="MF_01365"/>
    </source>
</evidence>
<accession>A0A0S1SHM7</accession>
<evidence type="ECO:0000256" key="8">
    <source>
        <dbReference type="RuleBase" id="RU003870"/>
    </source>
</evidence>
<feature type="domain" description="Large ribosomal subunit protein uL6 alpha-beta" evidence="9">
    <location>
        <begin position="90"/>
        <end position="166"/>
    </location>
</feature>
<keyword evidence="3 6" id="KW-0694">RNA-binding</keyword>
<name>A0A0S1SHM7_9BACT</name>
<accession>A0A0S1SQF8</accession>
<dbReference type="GO" id="GO:0019843">
    <property type="term" value="F:rRNA binding"/>
    <property type="evidence" value="ECO:0007669"/>
    <property type="project" value="UniProtKB-UniRule"/>
</dbReference>
<evidence type="ECO:0000259" key="9">
    <source>
        <dbReference type="Pfam" id="PF00347"/>
    </source>
</evidence>
<dbReference type="FunFam" id="3.90.930.12:FF:000001">
    <property type="entry name" value="50S ribosomal protein L6"/>
    <property type="match status" value="1"/>
</dbReference>
<sequence length="187" mass="20198">MSRIGRKPVAIRSGVTVSVTGSTVSVKGVKGEMKYTFLPEVTVKVEGSQVIVERKEDSDTASARQGLTRQLVENMVCGVSEGYKKILEVIGVGYKAQVQGKKLILNLGFSHPVEFAIPEGIQITQDEKNKNLLTVQGIDRQLVGQVAADIRSYRVPEPYKGKGIRYSTETVRRKPGKAAVGKGAPAA</sequence>
<organism evidence="10 11">
    <name type="scientific">Candidatus Peribacter riflensis</name>
    <dbReference type="NCBI Taxonomy" id="1735162"/>
    <lineage>
        <taxon>Bacteria</taxon>
        <taxon>Candidatus Peregrinibacteriota</taxon>
        <taxon>Candidatus Peribacteria</taxon>
        <taxon>Candidatus Peribacterales</taxon>
        <taxon>Candidatus Peribacteraceae</taxon>
        <taxon>Candidatus Peribacter</taxon>
    </lineage>
</organism>
<evidence type="ECO:0000313" key="11">
    <source>
        <dbReference type="Proteomes" id="UP000069135"/>
    </source>
</evidence>
<evidence type="ECO:0000313" key="10">
    <source>
        <dbReference type="EMBL" id="ALM12726.1"/>
    </source>
</evidence>
<evidence type="ECO:0000256" key="4">
    <source>
        <dbReference type="ARBA" id="ARBA00022980"/>
    </source>
</evidence>
<accession>A0A0S1SV93</accession>
<dbReference type="InterPro" id="IPR036789">
    <property type="entry name" value="Ribosomal_uL6-like_a/b-dom_sf"/>
</dbReference>
<gene>
    <name evidence="6" type="primary">rplF</name>
    <name evidence="10" type="ORF">PeribacterD1_0021</name>
</gene>
<reference evidence="11" key="1">
    <citation type="submission" date="2015-10" db="EMBL/GenBank/DDBJ databases">
        <title>Analysis of five complete genome sequences for members of the class Peribacteria in the recently recognized Peregrinibacteria bacterial phylum.</title>
        <authorList>
            <person name="Anantharaman K."/>
            <person name="Brown C.T."/>
            <person name="Burstein D."/>
            <person name="Castelle C.J."/>
            <person name="Probst A.J."/>
            <person name="Thomas B.C."/>
            <person name="Williams K.H."/>
            <person name="Banfield J.F."/>
        </authorList>
    </citation>
    <scope>NUCLEOTIDE SEQUENCE [LARGE SCALE GENOMIC DNA]</scope>
</reference>
<accession>A0A0S1SIS9</accession>
<dbReference type="GO" id="GO:0022625">
    <property type="term" value="C:cytosolic large ribosomal subunit"/>
    <property type="evidence" value="ECO:0007669"/>
    <property type="project" value="UniProtKB-UniRule"/>
</dbReference>
<comment type="function">
    <text evidence="6 8">This protein binds to the 23S rRNA, and is important in its secondary structure. It is located near the subunit interface in the base of the L7/L12 stalk, and near the tRNA binding site of the peptidyltransferase center.</text>
</comment>
<dbReference type="PANTHER" id="PTHR11655:SF14">
    <property type="entry name" value="LARGE RIBOSOMAL SUBUNIT PROTEIN UL6M"/>
    <property type="match status" value="1"/>
</dbReference>
<protein>
    <recommendedName>
        <fullName evidence="6">Large ribosomal subunit protein uL6</fullName>
    </recommendedName>
</protein>
<dbReference type="Proteomes" id="UP000069135">
    <property type="component" value="Chromosome"/>
</dbReference>
<evidence type="ECO:0000256" key="5">
    <source>
        <dbReference type="ARBA" id="ARBA00023274"/>
    </source>
</evidence>
<dbReference type="GO" id="GO:0003735">
    <property type="term" value="F:structural constituent of ribosome"/>
    <property type="evidence" value="ECO:0007669"/>
    <property type="project" value="UniProtKB-UniRule"/>
</dbReference>
<dbReference type="GO" id="GO:0002181">
    <property type="term" value="P:cytoplasmic translation"/>
    <property type="evidence" value="ECO:0007669"/>
    <property type="project" value="TreeGrafter"/>
</dbReference>
<dbReference type="PROSITE" id="PS00525">
    <property type="entry name" value="RIBOSOMAL_L6_1"/>
    <property type="match status" value="1"/>
</dbReference>
<dbReference type="InterPro" id="IPR020040">
    <property type="entry name" value="Ribosomal_uL6_a/b-dom"/>
</dbReference>
<dbReference type="EMBL" id="CP013065">
    <property type="protein sequence ID" value="ALM12726.1"/>
    <property type="molecule type" value="Genomic_DNA"/>
</dbReference>
<proteinExistence type="inferred from homology"/>
<evidence type="ECO:0000256" key="7">
    <source>
        <dbReference type="RuleBase" id="RU003869"/>
    </source>
</evidence>